<evidence type="ECO:0008006" key="4">
    <source>
        <dbReference type="Google" id="ProtNLM"/>
    </source>
</evidence>
<proteinExistence type="predicted"/>
<protein>
    <recommendedName>
        <fullName evidence="4">LTXXQ motif family protein</fullName>
    </recommendedName>
</protein>
<name>A0A1H8D5T2_9BACT</name>
<reference evidence="2 3" key="1">
    <citation type="submission" date="2016-10" db="EMBL/GenBank/DDBJ databases">
        <authorList>
            <person name="de Groot N.N."/>
        </authorList>
    </citation>
    <scope>NUCLEOTIDE SEQUENCE [LARGE SCALE GENOMIC DNA]</scope>
    <source>
        <strain evidence="2 3">DSM 21039</strain>
    </source>
</reference>
<dbReference type="STRING" id="573321.SAMN04488505_107337"/>
<evidence type="ECO:0000313" key="3">
    <source>
        <dbReference type="Proteomes" id="UP000198984"/>
    </source>
</evidence>
<gene>
    <name evidence="2" type="ORF">SAMN04488505_107337</name>
</gene>
<keyword evidence="1" id="KW-0732">Signal</keyword>
<evidence type="ECO:0000256" key="1">
    <source>
        <dbReference type="SAM" id="SignalP"/>
    </source>
</evidence>
<sequence length="130" mass="14972">MKLLPALFIMLSTCSIAFAQDSTVLHHKLSRKMKQELALTGPQSRQLQNIETSFRRQAKSIRRNETLSSAEKDAQLHRLQQTHADQVKALLSATQYVQYQQLMAKSQERWQRAQRLQDRQLPGKTTPGKT</sequence>
<dbReference type="Proteomes" id="UP000198984">
    <property type="component" value="Unassembled WGS sequence"/>
</dbReference>
<organism evidence="2 3">
    <name type="scientific">Chitinophaga rupis</name>
    <dbReference type="NCBI Taxonomy" id="573321"/>
    <lineage>
        <taxon>Bacteria</taxon>
        <taxon>Pseudomonadati</taxon>
        <taxon>Bacteroidota</taxon>
        <taxon>Chitinophagia</taxon>
        <taxon>Chitinophagales</taxon>
        <taxon>Chitinophagaceae</taxon>
        <taxon>Chitinophaga</taxon>
    </lineage>
</organism>
<feature type="signal peptide" evidence="1">
    <location>
        <begin position="1"/>
        <end position="19"/>
    </location>
</feature>
<feature type="chain" id="PRO_5011576762" description="LTXXQ motif family protein" evidence="1">
    <location>
        <begin position="20"/>
        <end position="130"/>
    </location>
</feature>
<evidence type="ECO:0000313" key="2">
    <source>
        <dbReference type="EMBL" id="SEN02701.1"/>
    </source>
</evidence>
<keyword evidence="3" id="KW-1185">Reference proteome</keyword>
<accession>A0A1H8D5T2</accession>
<dbReference type="AlphaFoldDB" id="A0A1H8D5T2"/>
<dbReference type="EMBL" id="FOBB01000007">
    <property type="protein sequence ID" value="SEN02701.1"/>
    <property type="molecule type" value="Genomic_DNA"/>
</dbReference>
<dbReference type="OrthoDB" id="675947at2"/>
<dbReference type="RefSeq" id="WP_089918461.1">
    <property type="nucleotide sequence ID" value="NZ_FOBB01000007.1"/>
</dbReference>